<organism evidence="2 3">
    <name type="scientific">Acer yangbiense</name>
    <dbReference type="NCBI Taxonomy" id="1000413"/>
    <lineage>
        <taxon>Eukaryota</taxon>
        <taxon>Viridiplantae</taxon>
        <taxon>Streptophyta</taxon>
        <taxon>Embryophyta</taxon>
        <taxon>Tracheophyta</taxon>
        <taxon>Spermatophyta</taxon>
        <taxon>Magnoliopsida</taxon>
        <taxon>eudicotyledons</taxon>
        <taxon>Gunneridae</taxon>
        <taxon>Pentapetalae</taxon>
        <taxon>rosids</taxon>
        <taxon>malvids</taxon>
        <taxon>Sapindales</taxon>
        <taxon>Sapindaceae</taxon>
        <taxon>Hippocastanoideae</taxon>
        <taxon>Acereae</taxon>
        <taxon>Acer</taxon>
    </lineage>
</organism>
<protein>
    <recommendedName>
        <fullName evidence="4">RING-type domain-containing protein</fullName>
    </recommendedName>
</protein>
<feature type="region of interest" description="Disordered" evidence="1">
    <location>
        <begin position="1"/>
        <end position="31"/>
    </location>
</feature>
<gene>
    <name evidence="2" type="ORF">EZV62_010428</name>
</gene>
<sequence>MVGSKATAHHHHHHPMDGGDGDDDVDGGMEPSASAVSCSICLDVVSDNDRECAGMSWIEGLRDKGEELENTVGEENRDDINDCIGSAFNMKGAMQCPNCRKVEKGQWLFANGSTRSLPELSMEDWIPDEDFYDLSYSEMDRKLALQLSVSDAMPFRVHWCPFGELTRVGSSFEEVEPPSTTYHDLRGPHAVFTEQSSMGHSYVAYVGPVPPATSRSNNSVDDPHLNHHWNGLSGHNEIFTPHAFPAINIQYHNWGRHSPPFSLPSNHINGADPASVPPAALRPSHGESDGITMTRSFPHPFMFDHGSGPRPGNSFVSSVVPRHPGSSVPTHERIQVSHAFHQQPSGNSPGLPTPIVPGVRRFDAPRSVLPGPPQHDQNGGFYIFPPSSSGQNLHEAENPLSGRYHVWERERLSRFPAVSRDSSWGSFHQTSGSSDSGNRSANFWHRHSS</sequence>
<feature type="region of interest" description="Disordered" evidence="1">
    <location>
        <begin position="363"/>
        <end position="396"/>
    </location>
</feature>
<dbReference type="AlphaFoldDB" id="A0A5C7I2X1"/>
<dbReference type="PANTHER" id="PTHR46798">
    <property type="entry name" value="OS09G0511500 PROTEIN"/>
    <property type="match status" value="1"/>
</dbReference>
<reference evidence="3" key="1">
    <citation type="journal article" date="2019" name="Gigascience">
        <title>De novo genome assembly of the endangered Acer yangbiense, a plant species with extremely small populations endemic to Yunnan Province, China.</title>
        <authorList>
            <person name="Yang J."/>
            <person name="Wariss H.M."/>
            <person name="Tao L."/>
            <person name="Zhang R."/>
            <person name="Yun Q."/>
            <person name="Hollingsworth P."/>
            <person name="Dao Z."/>
            <person name="Luo G."/>
            <person name="Guo H."/>
            <person name="Ma Y."/>
            <person name="Sun W."/>
        </authorList>
    </citation>
    <scope>NUCLEOTIDE SEQUENCE [LARGE SCALE GENOMIC DNA]</scope>
    <source>
        <strain evidence="3">cv. Malutang</strain>
    </source>
</reference>
<accession>A0A5C7I2X1</accession>
<dbReference type="Proteomes" id="UP000323000">
    <property type="component" value="Chromosome 4"/>
</dbReference>
<comment type="caution">
    <text evidence="2">The sequence shown here is derived from an EMBL/GenBank/DDBJ whole genome shotgun (WGS) entry which is preliminary data.</text>
</comment>
<dbReference type="EMBL" id="VAHF01000004">
    <property type="protein sequence ID" value="TXG63434.1"/>
    <property type="molecule type" value="Genomic_DNA"/>
</dbReference>
<dbReference type="InterPro" id="IPR044274">
    <property type="entry name" value="RFI2"/>
</dbReference>
<evidence type="ECO:0000313" key="2">
    <source>
        <dbReference type="EMBL" id="TXG63434.1"/>
    </source>
</evidence>
<feature type="region of interest" description="Disordered" evidence="1">
    <location>
        <begin position="418"/>
        <end position="449"/>
    </location>
</feature>
<feature type="compositionally biased region" description="Polar residues" evidence="1">
    <location>
        <begin position="420"/>
        <end position="441"/>
    </location>
</feature>
<evidence type="ECO:0000256" key="1">
    <source>
        <dbReference type="SAM" id="MobiDB-lite"/>
    </source>
</evidence>
<dbReference type="PANTHER" id="PTHR46798:SF5">
    <property type="entry name" value="E3 UBIQUITIN-PROTEIN LIGASE RFI2"/>
    <property type="match status" value="1"/>
</dbReference>
<dbReference type="GO" id="GO:0004842">
    <property type="term" value="F:ubiquitin-protein transferase activity"/>
    <property type="evidence" value="ECO:0007669"/>
    <property type="project" value="InterPro"/>
</dbReference>
<proteinExistence type="predicted"/>
<evidence type="ECO:0008006" key="4">
    <source>
        <dbReference type="Google" id="ProtNLM"/>
    </source>
</evidence>
<name>A0A5C7I2X1_9ROSI</name>
<evidence type="ECO:0000313" key="3">
    <source>
        <dbReference type="Proteomes" id="UP000323000"/>
    </source>
</evidence>
<dbReference type="OrthoDB" id="8062037at2759"/>
<keyword evidence="3" id="KW-1185">Reference proteome</keyword>